<dbReference type="SMART" id="SM00248">
    <property type="entry name" value="ANK"/>
    <property type="match status" value="2"/>
</dbReference>
<reference evidence="4 5" key="1">
    <citation type="submission" date="2024-11" db="EMBL/GenBank/DDBJ databases">
        <title>Chromosome-level genome assembly of the freshwater bivalve Anodonta woodiana.</title>
        <authorList>
            <person name="Chen X."/>
        </authorList>
    </citation>
    <scope>NUCLEOTIDE SEQUENCE [LARGE SCALE GENOMIC DNA]</scope>
    <source>
        <strain evidence="4">MN2024</strain>
        <tissue evidence="4">Gills</tissue>
    </source>
</reference>
<feature type="region of interest" description="Disordered" evidence="2">
    <location>
        <begin position="414"/>
        <end position="435"/>
    </location>
</feature>
<dbReference type="Pfam" id="PF12796">
    <property type="entry name" value="Ank_2"/>
    <property type="match status" value="1"/>
</dbReference>
<gene>
    <name evidence="4" type="ORF">ACJMK2_009591</name>
</gene>
<keyword evidence="1" id="KW-0040">ANK repeat</keyword>
<dbReference type="SUPFAM" id="SSF54236">
    <property type="entry name" value="Ubiquitin-like"/>
    <property type="match status" value="1"/>
</dbReference>
<dbReference type="SUPFAM" id="SSF48403">
    <property type="entry name" value="Ankyrin repeat"/>
    <property type="match status" value="1"/>
</dbReference>
<comment type="caution">
    <text evidence="4">The sequence shown here is derived from an EMBL/GenBank/DDBJ whole genome shotgun (WGS) entry which is preliminary data.</text>
</comment>
<keyword evidence="5" id="KW-1185">Reference proteome</keyword>
<evidence type="ECO:0000256" key="1">
    <source>
        <dbReference type="PROSITE-ProRule" id="PRU00023"/>
    </source>
</evidence>
<dbReference type="Gene3D" id="3.10.20.90">
    <property type="entry name" value="Phosphatidylinositol 3-kinase Catalytic Subunit, Chain A, domain 1"/>
    <property type="match status" value="1"/>
</dbReference>
<dbReference type="PANTHER" id="PTHR22677">
    <property type="entry name" value="ANKYRIN REPEAT DOMAIN-CONTAINING PROTEIN 60"/>
    <property type="match status" value="1"/>
</dbReference>
<dbReference type="PROSITE" id="PS50297">
    <property type="entry name" value="ANK_REP_REGION"/>
    <property type="match status" value="2"/>
</dbReference>
<feature type="region of interest" description="Disordered" evidence="2">
    <location>
        <begin position="283"/>
        <end position="304"/>
    </location>
</feature>
<dbReference type="InterPro" id="IPR036770">
    <property type="entry name" value="Ankyrin_rpt-contain_sf"/>
</dbReference>
<evidence type="ECO:0000259" key="3">
    <source>
        <dbReference type="PROSITE" id="PS50053"/>
    </source>
</evidence>
<sequence length="484" mass="55851">MSKPKSRIKSRGQTEKEKATFNIFVRLFTDEKFPLKNISGDMKIRELKEYMEFATGIPFNMQRISYLDDGDLLDGSDVRSNDIVPGATLQLRVWPMWKELIEAASSNDIDWVFKLGVTQPTDYRTPHSDYMTKRARKIWLEERAFLALFIAAHRGHIKLVKKLIDSGADVNASTQLGRTALHVAAAQGRGHIVDLLLERGADIDAEDEKGESALSIAAKFGHKTCERHLFLFRWQERAKRTKPSEEPKRMAHQYFDSKFPVWIKGGQCQLYFTNILPPGEFEGTRFDSPTKRRAKSGGAPVERQGTAETDFEYEFYDDELYDGKVRFVTKIKGRNVLIKIGPASSSKRRTVSYDAWLARKKSIEQHAINLKKMEEEKKRLEEEDSSAKEKDSSKEKKRIETEKSESYETWLAQKESEKKLTSTPTRPSDITDPTEKKEVGYLRSYLRSLDEQKRGASMYYNFEEWLDIKEEEVLQVSRRAKTAV</sequence>
<feature type="region of interest" description="Disordered" evidence="2">
    <location>
        <begin position="376"/>
        <end position="400"/>
    </location>
</feature>
<name>A0ABD3VEC8_SINWO</name>
<dbReference type="AlphaFoldDB" id="A0ABD3VEC8"/>
<dbReference type="EMBL" id="JBJQND010000012">
    <property type="protein sequence ID" value="KAL3859368.1"/>
    <property type="molecule type" value="Genomic_DNA"/>
</dbReference>
<feature type="repeat" description="ANK" evidence="1">
    <location>
        <begin position="143"/>
        <end position="175"/>
    </location>
</feature>
<evidence type="ECO:0000313" key="4">
    <source>
        <dbReference type="EMBL" id="KAL3859368.1"/>
    </source>
</evidence>
<feature type="domain" description="Ubiquitin-like" evidence="3">
    <location>
        <begin position="21"/>
        <end position="91"/>
    </location>
</feature>
<accession>A0ABD3VEC8</accession>
<dbReference type="InterPro" id="IPR039323">
    <property type="entry name" value="ANKRD_45/46/60"/>
</dbReference>
<dbReference type="InterPro" id="IPR029071">
    <property type="entry name" value="Ubiquitin-like_domsf"/>
</dbReference>
<dbReference type="PANTHER" id="PTHR22677:SF3">
    <property type="entry name" value="ANKYRIN REPEAT DOMAIN-CONTAINING PROTEIN 60"/>
    <property type="match status" value="1"/>
</dbReference>
<evidence type="ECO:0000313" key="5">
    <source>
        <dbReference type="Proteomes" id="UP001634394"/>
    </source>
</evidence>
<feature type="repeat" description="ANK" evidence="1">
    <location>
        <begin position="176"/>
        <end position="208"/>
    </location>
</feature>
<organism evidence="4 5">
    <name type="scientific">Sinanodonta woodiana</name>
    <name type="common">Chinese pond mussel</name>
    <name type="synonym">Anodonta woodiana</name>
    <dbReference type="NCBI Taxonomy" id="1069815"/>
    <lineage>
        <taxon>Eukaryota</taxon>
        <taxon>Metazoa</taxon>
        <taxon>Spiralia</taxon>
        <taxon>Lophotrochozoa</taxon>
        <taxon>Mollusca</taxon>
        <taxon>Bivalvia</taxon>
        <taxon>Autobranchia</taxon>
        <taxon>Heteroconchia</taxon>
        <taxon>Palaeoheterodonta</taxon>
        <taxon>Unionida</taxon>
        <taxon>Unionoidea</taxon>
        <taxon>Unionidae</taxon>
        <taxon>Unioninae</taxon>
        <taxon>Sinanodonta</taxon>
    </lineage>
</organism>
<dbReference type="Proteomes" id="UP001634394">
    <property type="component" value="Unassembled WGS sequence"/>
</dbReference>
<proteinExistence type="predicted"/>
<dbReference type="PROSITE" id="PS50053">
    <property type="entry name" value="UBIQUITIN_2"/>
    <property type="match status" value="1"/>
</dbReference>
<protein>
    <recommendedName>
        <fullName evidence="3">Ubiquitin-like domain-containing protein</fullName>
    </recommendedName>
</protein>
<dbReference type="PROSITE" id="PS50088">
    <property type="entry name" value="ANK_REPEAT"/>
    <property type="match status" value="2"/>
</dbReference>
<dbReference type="Gene3D" id="1.25.40.20">
    <property type="entry name" value="Ankyrin repeat-containing domain"/>
    <property type="match status" value="1"/>
</dbReference>
<dbReference type="InterPro" id="IPR002110">
    <property type="entry name" value="Ankyrin_rpt"/>
</dbReference>
<dbReference type="InterPro" id="IPR000626">
    <property type="entry name" value="Ubiquitin-like_dom"/>
</dbReference>
<evidence type="ECO:0000256" key="2">
    <source>
        <dbReference type="SAM" id="MobiDB-lite"/>
    </source>
</evidence>